<evidence type="ECO:0000256" key="1">
    <source>
        <dbReference type="ARBA" id="ARBA00006817"/>
    </source>
</evidence>
<dbReference type="KEGG" id="nao:Y958_08645"/>
<dbReference type="Gene3D" id="3.30.530.20">
    <property type="match status" value="1"/>
</dbReference>
<keyword evidence="3" id="KW-0489">Methyltransferase</keyword>
<dbReference type="CDD" id="cd08898">
    <property type="entry name" value="SRPBCC_CalC_Aha1-like_5"/>
    <property type="match status" value="1"/>
</dbReference>
<comment type="similarity">
    <text evidence="1">Belongs to the AHA1 family.</text>
</comment>
<dbReference type="Proteomes" id="UP000197153">
    <property type="component" value="Chromosome 1"/>
</dbReference>
<evidence type="ECO:0000259" key="2">
    <source>
        <dbReference type="Pfam" id="PF08327"/>
    </source>
</evidence>
<dbReference type="InterPro" id="IPR023393">
    <property type="entry name" value="START-like_dom_sf"/>
</dbReference>
<keyword evidence="4" id="KW-1185">Reference proteome</keyword>
<dbReference type="GO" id="GO:0032259">
    <property type="term" value="P:methylation"/>
    <property type="evidence" value="ECO:0007669"/>
    <property type="project" value="UniProtKB-KW"/>
</dbReference>
<dbReference type="EMBL" id="CP022110">
    <property type="protein sequence ID" value="ASG20872.1"/>
    <property type="molecule type" value="Genomic_DNA"/>
</dbReference>
<dbReference type="GO" id="GO:0008168">
    <property type="term" value="F:methyltransferase activity"/>
    <property type="evidence" value="ECO:0007669"/>
    <property type="project" value="UniProtKB-KW"/>
</dbReference>
<dbReference type="Pfam" id="PF08327">
    <property type="entry name" value="AHSA1"/>
    <property type="match status" value="1"/>
</dbReference>
<feature type="domain" description="Activator of Hsp90 ATPase homologue 1/2-like C-terminal" evidence="2">
    <location>
        <begin position="12"/>
        <end position="146"/>
    </location>
</feature>
<gene>
    <name evidence="3" type="ORF">Y958_08645</name>
</gene>
<dbReference type="SUPFAM" id="SSF55961">
    <property type="entry name" value="Bet v1-like"/>
    <property type="match status" value="1"/>
</dbReference>
<keyword evidence="3" id="KW-0808">Transferase</keyword>
<evidence type="ECO:0000313" key="3">
    <source>
        <dbReference type="EMBL" id="ASG20872.1"/>
    </source>
</evidence>
<name>A0A248JQ59_9PROT</name>
<proteinExistence type="inferred from homology"/>
<organism evidence="3 4">
    <name type="scientific">Nitrospirillum viridazoti CBAmc</name>
    <dbReference type="NCBI Taxonomy" id="1441467"/>
    <lineage>
        <taxon>Bacteria</taxon>
        <taxon>Pseudomonadati</taxon>
        <taxon>Pseudomonadota</taxon>
        <taxon>Alphaproteobacteria</taxon>
        <taxon>Rhodospirillales</taxon>
        <taxon>Azospirillaceae</taxon>
        <taxon>Nitrospirillum</taxon>
        <taxon>Nitrospirillum viridazoti</taxon>
    </lineage>
</organism>
<dbReference type="InterPro" id="IPR013538">
    <property type="entry name" value="ASHA1/2-like_C"/>
</dbReference>
<evidence type="ECO:0000313" key="4">
    <source>
        <dbReference type="Proteomes" id="UP000197153"/>
    </source>
</evidence>
<protein>
    <submittedName>
        <fullName evidence="3">Vanillate O-demethylase oxidoreductase VanB</fullName>
    </submittedName>
</protein>
<dbReference type="AlphaFoldDB" id="A0A248JQ59"/>
<accession>A0A248JQ59</accession>
<dbReference type="RefSeq" id="WP_088871678.1">
    <property type="nucleotide sequence ID" value="NZ_CP022110.1"/>
</dbReference>
<sequence length="152" mass="17548">MSDHIRKYIELKAPIARVWRALTDHEEFGTWFRVKLDGPFVPGQDATGRITHPGYEHVKWRATVVRMEEPHLFSFTWHPYAVDPEKDYSGETPTLVEFKLEERDGGTLLTITESGFDTLPDHRRVEALRMNEGGWTAQAHNIRAHIEGPLND</sequence>
<reference evidence="3 4" key="1">
    <citation type="submission" date="2017-06" db="EMBL/GenBank/DDBJ databases">
        <title>Complete genome sequence of Nitrospirillum amazonense strain CBAmC, an endophytic nitrogen-fixing and plant growth-promoting bacterium, isolated from sugarcane.</title>
        <authorList>
            <person name="Schwab S."/>
            <person name="dos Santos Teixeira K.R."/>
            <person name="Simoes Araujo J.L."/>
            <person name="Soares Vidal M."/>
            <person name="Borges de Freitas H.R."/>
            <person name="Rivello Crivelaro A.L."/>
            <person name="Bueno de Camargo Nunes A."/>
            <person name="dos Santos C.M."/>
            <person name="Palmeira da Silva Rosa D."/>
            <person name="da Silva Padilha D."/>
            <person name="da Silva E."/>
            <person name="Araujo Terra L."/>
            <person name="Soares Mendes V."/>
            <person name="Farinelli L."/>
            <person name="Magalhaes Cruz L."/>
            <person name="Baldani J.I."/>
        </authorList>
    </citation>
    <scope>NUCLEOTIDE SEQUENCE [LARGE SCALE GENOMIC DNA]</scope>
    <source>
        <strain evidence="3 4">CBAmC</strain>
    </source>
</reference>